<reference evidence="2 3" key="1">
    <citation type="journal article" date="2016" name="Nat. Commun.">
        <title>Thousands of microbial genomes shed light on interconnected biogeochemical processes in an aquifer system.</title>
        <authorList>
            <person name="Anantharaman K."/>
            <person name="Brown C.T."/>
            <person name="Hug L.A."/>
            <person name="Sharon I."/>
            <person name="Castelle C.J."/>
            <person name="Probst A.J."/>
            <person name="Thomas B.C."/>
            <person name="Singh A."/>
            <person name="Wilkins M.J."/>
            <person name="Karaoz U."/>
            <person name="Brodie E.L."/>
            <person name="Williams K.H."/>
            <person name="Hubbard S.S."/>
            <person name="Banfield J.F."/>
        </authorList>
    </citation>
    <scope>NUCLEOTIDE SEQUENCE [LARGE SCALE GENOMIC DNA]</scope>
</reference>
<proteinExistence type="predicted"/>
<dbReference type="AlphaFoldDB" id="A0A1F8F5Y3"/>
<keyword evidence="1" id="KW-1133">Transmembrane helix</keyword>
<evidence type="ECO:0000313" key="2">
    <source>
        <dbReference type="EMBL" id="OGN08543.1"/>
    </source>
</evidence>
<sequence length="158" mass="17876">MVLANTCAISGGMNIKLMEWALRIGVAGEFIGHGVFALQGKKDWIGWFGKFGVNDPETAKLLLFWIGLIDLIVAVLVLIKPIRIALLWAVVWGFWTALLRPIVGMPIWDFIERWANWGAPLALLAYYGWPKCLKGWFWDQRCNEDFISSSGNFSSEDK</sequence>
<comment type="caution">
    <text evidence="2">The sequence shown here is derived from an EMBL/GenBank/DDBJ whole genome shotgun (WGS) entry which is preliminary data.</text>
</comment>
<dbReference type="Proteomes" id="UP000177167">
    <property type="component" value="Unassembled WGS sequence"/>
</dbReference>
<feature type="transmembrane region" description="Helical" evidence="1">
    <location>
        <begin position="86"/>
        <end position="108"/>
    </location>
</feature>
<accession>A0A1F8F5Y3</accession>
<feature type="transmembrane region" description="Helical" evidence="1">
    <location>
        <begin position="59"/>
        <end position="79"/>
    </location>
</feature>
<keyword evidence="1" id="KW-0812">Transmembrane</keyword>
<feature type="transmembrane region" description="Helical" evidence="1">
    <location>
        <begin position="20"/>
        <end position="39"/>
    </location>
</feature>
<protein>
    <recommendedName>
        <fullName evidence="4">DoxX family protein</fullName>
    </recommendedName>
</protein>
<organism evidence="2 3">
    <name type="scientific">Candidatus Yanofskybacteria bacterium RIFCSPHIGHO2_02_FULL_41_11</name>
    <dbReference type="NCBI Taxonomy" id="1802675"/>
    <lineage>
        <taxon>Bacteria</taxon>
        <taxon>Candidatus Yanofskyibacteriota</taxon>
    </lineage>
</organism>
<evidence type="ECO:0000256" key="1">
    <source>
        <dbReference type="SAM" id="Phobius"/>
    </source>
</evidence>
<name>A0A1F8F5Y3_9BACT</name>
<keyword evidence="1" id="KW-0472">Membrane</keyword>
<gene>
    <name evidence="2" type="ORF">A3J46_03770</name>
</gene>
<dbReference type="EMBL" id="MGJP01000060">
    <property type="protein sequence ID" value="OGN08543.1"/>
    <property type="molecule type" value="Genomic_DNA"/>
</dbReference>
<evidence type="ECO:0008006" key="4">
    <source>
        <dbReference type="Google" id="ProtNLM"/>
    </source>
</evidence>
<evidence type="ECO:0000313" key="3">
    <source>
        <dbReference type="Proteomes" id="UP000177167"/>
    </source>
</evidence>